<accession>A0A5M6IAJ2</accession>
<proteinExistence type="inferred from homology"/>
<protein>
    <submittedName>
        <fullName evidence="6">GFA family protein</fullName>
    </submittedName>
</protein>
<sequence length="150" mass="16368">MAEHPPSSARTGGCLCGAVRFTLSEDVRVFSACHCAMCRRWTGGPMLAVHCRGPVSWEGTEHITRYRSSDWAERCFCARCGSSLFYHLVATGEIILSLGLFDDQSRFTMAKQIFIDEKPPGYAFANPTETMTGAEVFALYGAGAEDADPA</sequence>
<dbReference type="EMBL" id="VWPJ01000014">
    <property type="protein sequence ID" value="KAA5604739.1"/>
    <property type="molecule type" value="Genomic_DNA"/>
</dbReference>
<reference evidence="6 7" key="1">
    <citation type="submission" date="2019-09" db="EMBL/GenBank/DDBJ databases">
        <title>Genome sequence of Roseospira marina, one of the more divergent members of the non-sulfur purple photosynthetic bacterial family, the Rhodospirillaceae.</title>
        <authorList>
            <person name="Meyer T."/>
            <person name="Kyndt J."/>
        </authorList>
    </citation>
    <scope>NUCLEOTIDE SEQUENCE [LARGE SCALE GENOMIC DNA]</scope>
    <source>
        <strain evidence="6 7">DSM 15113</strain>
    </source>
</reference>
<dbReference type="Proteomes" id="UP000324065">
    <property type="component" value="Unassembled WGS sequence"/>
</dbReference>
<comment type="caution">
    <text evidence="6">The sequence shown here is derived from an EMBL/GenBank/DDBJ whole genome shotgun (WGS) entry which is preliminary data.</text>
</comment>
<dbReference type="GO" id="GO:0046872">
    <property type="term" value="F:metal ion binding"/>
    <property type="evidence" value="ECO:0007669"/>
    <property type="project" value="UniProtKB-KW"/>
</dbReference>
<evidence type="ECO:0000259" key="5">
    <source>
        <dbReference type="PROSITE" id="PS51891"/>
    </source>
</evidence>
<dbReference type="InterPro" id="IPR011057">
    <property type="entry name" value="Mss4-like_sf"/>
</dbReference>
<name>A0A5M6IAJ2_9PROT</name>
<comment type="similarity">
    <text evidence="1">Belongs to the Gfa family.</text>
</comment>
<dbReference type="Pfam" id="PF04828">
    <property type="entry name" value="GFA"/>
    <property type="match status" value="1"/>
</dbReference>
<evidence type="ECO:0000256" key="2">
    <source>
        <dbReference type="ARBA" id="ARBA00022723"/>
    </source>
</evidence>
<evidence type="ECO:0000313" key="6">
    <source>
        <dbReference type="EMBL" id="KAA5604739.1"/>
    </source>
</evidence>
<dbReference type="PANTHER" id="PTHR33337">
    <property type="entry name" value="GFA DOMAIN-CONTAINING PROTEIN"/>
    <property type="match status" value="1"/>
</dbReference>
<dbReference type="Gene3D" id="3.90.1590.10">
    <property type="entry name" value="glutathione-dependent formaldehyde- activating enzyme (gfa)"/>
    <property type="match status" value="1"/>
</dbReference>
<dbReference type="SUPFAM" id="SSF51316">
    <property type="entry name" value="Mss4-like"/>
    <property type="match status" value="1"/>
</dbReference>
<organism evidence="6 7">
    <name type="scientific">Roseospira marina</name>
    <dbReference type="NCBI Taxonomy" id="140057"/>
    <lineage>
        <taxon>Bacteria</taxon>
        <taxon>Pseudomonadati</taxon>
        <taxon>Pseudomonadota</taxon>
        <taxon>Alphaproteobacteria</taxon>
        <taxon>Rhodospirillales</taxon>
        <taxon>Rhodospirillaceae</taxon>
        <taxon>Roseospira</taxon>
    </lineage>
</organism>
<keyword evidence="3" id="KW-0862">Zinc</keyword>
<gene>
    <name evidence="6" type="ORF">F1188_14040</name>
</gene>
<dbReference type="PANTHER" id="PTHR33337:SF40">
    <property type="entry name" value="CENP-V_GFA DOMAIN-CONTAINING PROTEIN-RELATED"/>
    <property type="match status" value="1"/>
</dbReference>
<keyword evidence="7" id="KW-1185">Reference proteome</keyword>
<dbReference type="OrthoDB" id="9807246at2"/>
<keyword evidence="4" id="KW-0456">Lyase</keyword>
<evidence type="ECO:0000256" key="3">
    <source>
        <dbReference type="ARBA" id="ARBA00022833"/>
    </source>
</evidence>
<evidence type="ECO:0000313" key="7">
    <source>
        <dbReference type="Proteomes" id="UP000324065"/>
    </source>
</evidence>
<dbReference type="PROSITE" id="PS51891">
    <property type="entry name" value="CENP_V_GFA"/>
    <property type="match status" value="1"/>
</dbReference>
<dbReference type="RefSeq" id="WP_150063071.1">
    <property type="nucleotide sequence ID" value="NZ_JACHII010000004.1"/>
</dbReference>
<dbReference type="AlphaFoldDB" id="A0A5M6IAJ2"/>
<evidence type="ECO:0000256" key="1">
    <source>
        <dbReference type="ARBA" id="ARBA00005495"/>
    </source>
</evidence>
<dbReference type="InterPro" id="IPR006913">
    <property type="entry name" value="CENP-V/GFA"/>
</dbReference>
<evidence type="ECO:0000256" key="4">
    <source>
        <dbReference type="ARBA" id="ARBA00023239"/>
    </source>
</evidence>
<dbReference type="GO" id="GO:0016846">
    <property type="term" value="F:carbon-sulfur lyase activity"/>
    <property type="evidence" value="ECO:0007669"/>
    <property type="project" value="InterPro"/>
</dbReference>
<feature type="domain" description="CENP-V/GFA" evidence="5">
    <location>
        <begin position="10"/>
        <end position="123"/>
    </location>
</feature>
<keyword evidence="2" id="KW-0479">Metal-binding</keyword>